<accession>D8MBM9</accession>
<gene>
    <name evidence="1" type="ORF">GSBLH_T00005066001</name>
</gene>
<reference evidence="1" key="1">
    <citation type="submission" date="2010-02" db="EMBL/GenBank/DDBJ databases">
        <title>Sequencing and annotation of the Blastocystis hominis genome.</title>
        <authorList>
            <person name="Wincker P."/>
        </authorList>
    </citation>
    <scope>NUCLEOTIDE SEQUENCE</scope>
    <source>
        <strain evidence="1">Singapore isolate B</strain>
    </source>
</reference>
<evidence type="ECO:0000313" key="1">
    <source>
        <dbReference type="EMBL" id="CBK25468.2"/>
    </source>
</evidence>
<proteinExistence type="predicted"/>
<dbReference type="RefSeq" id="XP_012899516.1">
    <property type="nucleotide sequence ID" value="XM_013044062.1"/>
</dbReference>
<name>D8MBM9_BLAHO</name>
<sequence length="68" mass="7805">MNQLGSIGTYYNMAIMVLPLDFIVNCYLSVHLSKSINTHNYQIITSLSSTTNTNYKMRYQTLSLTYSQ</sequence>
<organism evidence="1">
    <name type="scientific">Blastocystis hominis</name>
    <dbReference type="NCBI Taxonomy" id="12968"/>
    <lineage>
        <taxon>Eukaryota</taxon>
        <taxon>Sar</taxon>
        <taxon>Stramenopiles</taxon>
        <taxon>Bigyra</taxon>
        <taxon>Opalozoa</taxon>
        <taxon>Opalinata</taxon>
        <taxon>Blastocystidae</taxon>
        <taxon>Blastocystis</taxon>
    </lineage>
</organism>
<dbReference type="GeneID" id="24922048"/>
<dbReference type="InParanoid" id="D8MBM9"/>
<dbReference type="EMBL" id="FN668691">
    <property type="protein sequence ID" value="CBK25468.2"/>
    <property type="molecule type" value="Genomic_DNA"/>
</dbReference>
<keyword evidence="2" id="KW-1185">Reference proteome</keyword>
<evidence type="ECO:0000313" key="2">
    <source>
        <dbReference type="Proteomes" id="UP000008312"/>
    </source>
</evidence>
<protein>
    <submittedName>
        <fullName evidence="1">Uncharacterized protein</fullName>
    </submittedName>
</protein>
<dbReference type="AlphaFoldDB" id="D8MBM9"/>
<dbReference type="Proteomes" id="UP000008312">
    <property type="component" value="Unassembled WGS sequence"/>
</dbReference>